<dbReference type="GO" id="GO:0015074">
    <property type="term" value="P:DNA integration"/>
    <property type="evidence" value="ECO:0007669"/>
    <property type="project" value="InterPro"/>
</dbReference>
<dbReference type="FunFam" id="3.10.20.370:FF:000001">
    <property type="entry name" value="Retrovirus-related Pol polyprotein from transposon 17.6-like protein"/>
    <property type="match status" value="1"/>
</dbReference>
<dbReference type="Pfam" id="PF13359">
    <property type="entry name" value="DDE_Tnp_4"/>
    <property type="match status" value="1"/>
</dbReference>
<dbReference type="PANTHER" id="PTHR37984:SF5">
    <property type="entry name" value="PROTEIN NYNRIN-LIKE"/>
    <property type="match status" value="1"/>
</dbReference>
<sequence>MAQGYYQIEVDPHDRHKLAFITKYGLFEFVRMPFGTCNSPATFQRMIQLVLHGLNWKECLAYLDDVIVLGNSFDNHLTNLKAVLSRFRKHNLKLKPKKCCMFRKEIQFLGRVVSEKGVSLTPESMKSVAEWPIPNNRKEVETFLGYMNYHREHLKDFAVLAAPLYDLTKSKSTFLWGEAQNNSFHSLRQSMSNPAILAFPKPDCLFILDTDASDHAVGAELSQVQNGREVLISYASKTLSATQRRYCVTRKELLAIVVFTRQFRFYLLGQPFIVRTDHHSLAWLLGFKNIEGQLARWLEELSQYNMTVQHCSGKAHCNADGLSRIPSLEPPCDCYDAGRNISDLPCGGCKYCQKIHNQWSRFGEDIDDVVPLAVREARTELSLEDPNPDEIADACNWSRSFSNKELRKAQENDPDLKHLLLWKTGTNPSEIELSLSSPAVKHWWNSNELLSVVNGVLYYTWIEATSERLLLLVPKALRETVLAGCHDSKCASHHGQQKTLQRLRTKYIWYGISQDCNNYVKSCKECSTSKKPHLQPKAPLGQYHAGIPMERIHIDILGPFIESARGNRYIVMMIDQFTKWLECYAIPNQGAEQVAMSLVEGFIARMGCPLQIHSDQGRNFMSDLFSRLCKLLEISKTRTTPYRPCANGQIERYNRTILQSIRCYINNVRFQRHWDRHLQLIAGAIRATVNRQTGFTANKMMLGREIIQPVDIMMGVGEHQDPQDPCDYVEELEDVLRKVHVIARENLHEAQMRQKRTYDLRIHHHTYDMLVTLRFLAKADFFSEVGDLHGISRSSVCRIIHTVCQALNVTLDNIVFPVEPTAMWDIKTEFHQIARIPNCVGAVDGTLIPIKGMNGPEEPAYVCRKNFHALNIQAVVDARMRFQHLNACFPGSTHDAYVLSNSGLPDHVQSLPDGGWLLGDSGYPLKPWLLTPFQSPRNQQEQKFDDAHSKTRVVVERAFGVLKARFRCLHQSGGTLPFSPIKCSRVIEACFRLHNVALRERIPLRQEGRVVLYHHNMVFGGYAINTAQQMREQVANLL</sequence>
<gene>
    <name evidence="12" type="primary">LOC111108844</name>
</gene>
<keyword evidence="5" id="KW-0479">Metal-binding</keyword>
<evidence type="ECO:0000313" key="12">
    <source>
        <dbReference type="RefSeq" id="XP_022300636.1"/>
    </source>
</evidence>
<dbReference type="FunFam" id="1.10.340.70:FF:000001">
    <property type="entry name" value="Retrovirus-related Pol polyprotein from transposon gypsy-like Protein"/>
    <property type="match status" value="1"/>
</dbReference>
<dbReference type="Pfam" id="PF17921">
    <property type="entry name" value="Integrase_H2C2"/>
    <property type="match status" value="1"/>
</dbReference>
<accession>A0A8B8BCD4</accession>
<dbReference type="Gene3D" id="3.10.20.370">
    <property type="match status" value="1"/>
</dbReference>
<dbReference type="InterPro" id="IPR027806">
    <property type="entry name" value="HARBI1_dom"/>
</dbReference>
<evidence type="ECO:0000259" key="10">
    <source>
        <dbReference type="PROSITE" id="PS50994"/>
    </source>
</evidence>
<dbReference type="CDD" id="cd09274">
    <property type="entry name" value="RNase_HI_RT_Ty3"/>
    <property type="match status" value="1"/>
</dbReference>
<dbReference type="Gene3D" id="3.10.10.10">
    <property type="entry name" value="HIV Type 1 Reverse Transcriptase, subunit A, domain 1"/>
    <property type="match status" value="1"/>
</dbReference>
<dbReference type="PANTHER" id="PTHR37984">
    <property type="entry name" value="PROTEIN CBG26694"/>
    <property type="match status" value="1"/>
</dbReference>
<evidence type="ECO:0000256" key="1">
    <source>
        <dbReference type="ARBA" id="ARBA00001968"/>
    </source>
</evidence>
<evidence type="ECO:0000256" key="4">
    <source>
        <dbReference type="ARBA" id="ARBA00022722"/>
    </source>
</evidence>
<dbReference type="Gene3D" id="1.10.340.70">
    <property type="match status" value="1"/>
</dbReference>
<dbReference type="InterPro" id="IPR001584">
    <property type="entry name" value="Integrase_cat-core"/>
</dbReference>
<keyword evidence="4" id="KW-0540">Nuclease</keyword>
<dbReference type="InterPro" id="IPR041373">
    <property type="entry name" value="RT_RNaseH"/>
</dbReference>
<dbReference type="SUPFAM" id="SSF53098">
    <property type="entry name" value="Ribonuclease H-like"/>
    <property type="match status" value="1"/>
</dbReference>
<dbReference type="Gene3D" id="3.30.420.10">
    <property type="entry name" value="Ribonuclease H-like superfamily/Ribonuclease H"/>
    <property type="match status" value="1"/>
</dbReference>
<dbReference type="GeneID" id="111108844"/>
<dbReference type="GO" id="GO:0016787">
    <property type="term" value="F:hydrolase activity"/>
    <property type="evidence" value="ECO:0007669"/>
    <property type="project" value="UniProtKB-KW"/>
</dbReference>
<keyword evidence="8" id="KW-0695">RNA-directed DNA polymerase</keyword>
<dbReference type="OrthoDB" id="116078at2759"/>
<evidence type="ECO:0000256" key="6">
    <source>
        <dbReference type="ARBA" id="ARBA00022759"/>
    </source>
</evidence>
<dbReference type="KEGG" id="cvn:111108844"/>
<dbReference type="InterPro" id="IPR012337">
    <property type="entry name" value="RNaseH-like_sf"/>
</dbReference>
<dbReference type="InterPro" id="IPR036397">
    <property type="entry name" value="RNaseH_sf"/>
</dbReference>
<name>A0A8B8BCD4_CRAVI</name>
<keyword evidence="3" id="KW-0548">Nucleotidyltransferase</keyword>
<evidence type="ECO:0000256" key="2">
    <source>
        <dbReference type="ARBA" id="ARBA00022679"/>
    </source>
</evidence>
<dbReference type="Proteomes" id="UP000694844">
    <property type="component" value="Chromosome 8"/>
</dbReference>
<dbReference type="FunFam" id="3.30.70.270:FF:000020">
    <property type="entry name" value="Transposon Tf2-6 polyprotein-like Protein"/>
    <property type="match status" value="1"/>
</dbReference>
<protein>
    <submittedName>
        <fullName evidence="12">Uncharacterized protein LOC111108844</fullName>
    </submittedName>
</protein>
<proteinExistence type="predicted"/>
<feature type="domain" description="Integrase catalytic" evidence="10">
    <location>
        <begin position="544"/>
        <end position="717"/>
    </location>
</feature>
<dbReference type="RefSeq" id="XP_022300636.1">
    <property type="nucleotide sequence ID" value="XM_022444928.1"/>
</dbReference>
<dbReference type="InterPro" id="IPR043502">
    <property type="entry name" value="DNA/RNA_pol_sf"/>
</dbReference>
<dbReference type="InterPro" id="IPR050951">
    <property type="entry name" value="Retrovirus_Pol_polyprotein"/>
</dbReference>
<evidence type="ECO:0000256" key="5">
    <source>
        <dbReference type="ARBA" id="ARBA00022723"/>
    </source>
</evidence>
<dbReference type="GO" id="GO:0046872">
    <property type="term" value="F:metal ion binding"/>
    <property type="evidence" value="ECO:0007669"/>
    <property type="project" value="UniProtKB-KW"/>
</dbReference>
<keyword evidence="7" id="KW-0378">Hydrolase</keyword>
<dbReference type="PROSITE" id="PS50878">
    <property type="entry name" value="RT_POL"/>
    <property type="match status" value="1"/>
</dbReference>
<evidence type="ECO:0000259" key="9">
    <source>
        <dbReference type="PROSITE" id="PS50878"/>
    </source>
</evidence>
<dbReference type="GO" id="GO:0004519">
    <property type="term" value="F:endonuclease activity"/>
    <property type="evidence" value="ECO:0007669"/>
    <property type="project" value="UniProtKB-KW"/>
</dbReference>
<dbReference type="AlphaFoldDB" id="A0A8B8BCD4"/>
<evidence type="ECO:0000256" key="8">
    <source>
        <dbReference type="ARBA" id="ARBA00022918"/>
    </source>
</evidence>
<dbReference type="GO" id="GO:0003676">
    <property type="term" value="F:nucleic acid binding"/>
    <property type="evidence" value="ECO:0007669"/>
    <property type="project" value="InterPro"/>
</dbReference>
<evidence type="ECO:0000256" key="3">
    <source>
        <dbReference type="ARBA" id="ARBA00022695"/>
    </source>
</evidence>
<dbReference type="SUPFAM" id="SSF56672">
    <property type="entry name" value="DNA/RNA polymerases"/>
    <property type="match status" value="1"/>
</dbReference>
<dbReference type="PROSITE" id="PS50994">
    <property type="entry name" value="INTEGRASE"/>
    <property type="match status" value="1"/>
</dbReference>
<dbReference type="FunFam" id="3.30.70.270:FF:000003">
    <property type="entry name" value="Transposon Ty3-G Gag-Pol polyprotein"/>
    <property type="match status" value="1"/>
</dbReference>
<dbReference type="CDD" id="cd01647">
    <property type="entry name" value="RT_LTR"/>
    <property type="match status" value="1"/>
</dbReference>
<dbReference type="InterPro" id="IPR000477">
    <property type="entry name" value="RT_dom"/>
</dbReference>
<keyword evidence="2" id="KW-0808">Transferase</keyword>
<dbReference type="InterPro" id="IPR041588">
    <property type="entry name" value="Integrase_H2C2"/>
</dbReference>
<dbReference type="Pfam" id="PF17917">
    <property type="entry name" value="RT_RNaseH"/>
    <property type="match status" value="1"/>
</dbReference>
<evidence type="ECO:0000256" key="7">
    <source>
        <dbReference type="ARBA" id="ARBA00022801"/>
    </source>
</evidence>
<evidence type="ECO:0000313" key="11">
    <source>
        <dbReference type="Proteomes" id="UP000694844"/>
    </source>
</evidence>
<keyword evidence="6" id="KW-0255">Endonuclease</keyword>
<keyword evidence="11" id="KW-1185">Reference proteome</keyword>
<feature type="domain" description="Reverse transcriptase" evidence="9">
    <location>
        <begin position="1"/>
        <end position="113"/>
    </location>
</feature>
<dbReference type="Pfam" id="PF00078">
    <property type="entry name" value="RVT_1"/>
    <property type="match status" value="1"/>
</dbReference>
<dbReference type="InterPro" id="IPR043128">
    <property type="entry name" value="Rev_trsase/Diguanyl_cyclase"/>
</dbReference>
<reference evidence="12" key="1">
    <citation type="submission" date="2025-08" db="UniProtKB">
        <authorList>
            <consortium name="RefSeq"/>
        </authorList>
    </citation>
    <scope>IDENTIFICATION</scope>
    <source>
        <tissue evidence="12">Whole sample</tissue>
    </source>
</reference>
<dbReference type="FunFam" id="3.30.420.10:FF:000032">
    <property type="entry name" value="Retrovirus-related Pol polyprotein from transposon 297-like Protein"/>
    <property type="match status" value="1"/>
</dbReference>
<dbReference type="Gene3D" id="3.30.70.270">
    <property type="match status" value="2"/>
</dbReference>
<dbReference type="Pfam" id="PF00665">
    <property type="entry name" value="rve"/>
    <property type="match status" value="1"/>
</dbReference>
<comment type="cofactor">
    <cofactor evidence="1">
        <name>a divalent metal cation</name>
        <dbReference type="ChEBI" id="CHEBI:60240"/>
    </cofactor>
</comment>
<organism evidence="11 12">
    <name type="scientific">Crassostrea virginica</name>
    <name type="common">Eastern oyster</name>
    <dbReference type="NCBI Taxonomy" id="6565"/>
    <lineage>
        <taxon>Eukaryota</taxon>
        <taxon>Metazoa</taxon>
        <taxon>Spiralia</taxon>
        <taxon>Lophotrochozoa</taxon>
        <taxon>Mollusca</taxon>
        <taxon>Bivalvia</taxon>
        <taxon>Autobranchia</taxon>
        <taxon>Pteriomorphia</taxon>
        <taxon>Ostreida</taxon>
        <taxon>Ostreoidea</taxon>
        <taxon>Ostreidae</taxon>
        <taxon>Crassostrea</taxon>
    </lineage>
</organism>
<dbReference type="GO" id="GO:0003964">
    <property type="term" value="F:RNA-directed DNA polymerase activity"/>
    <property type="evidence" value="ECO:0007669"/>
    <property type="project" value="UniProtKB-KW"/>
</dbReference>